<organism evidence="1">
    <name type="scientific">Bradyrhizobium erythrophlei</name>
    <dbReference type="NCBI Taxonomy" id="1437360"/>
    <lineage>
        <taxon>Bacteria</taxon>
        <taxon>Pseudomonadati</taxon>
        <taxon>Pseudomonadota</taxon>
        <taxon>Alphaproteobacteria</taxon>
        <taxon>Hyphomicrobiales</taxon>
        <taxon>Nitrobacteraceae</taxon>
        <taxon>Bradyrhizobium</taxon>
    </lineage>
</organism>
<name>A0A1H4T1X9_9BRAD</name>
<gene>
    <name evidence="1" type="ORF">SAMN05444164_1997</name>
</gene>
<evidence type="ECO:0000313" key="1">
    <source>
        <dbReference type="EMBL" id="SEC50269.1"/>
    </source>
</evidence>
<dbReference type="OrthoDB" id="127805at2"/>
<protein>
    <submittedName>
        <fullName evidence="1">Uncharacterized protein</fullName>
    </submittedName>
</protein>
<dbReference type="EMBL" id="FNTH01000001">
    <property type="protein sequence ID" value="SEC50269.1"/>
    <property type="molecule type" value="Genomic_DNA"/>
</dbReference>
<sequence>MPSPADLATLLEARSAKHVHFDTHRLDFASSRWTGSIGRDVGLVELCERCDSVELWADPRPNDQLVLVWLLDVLRPHRHVVAKLSLVQTDVEIGIYRGESSAKWQLPAIAVTDDRLELASRTWNAFCAPTPEPSLDLLMQDLSAIPQLRAAFIALLEELPGRDTGLGATELRMLDLVADGETRPRVLSSELDRERGVFDFQEAELILDGLAYCRSPVLTEFPAEIEEPDDLKARDNRHRDSRLSLTDFGREVSDRELDFSLHSQIHRWWGGTELTNDRLWRWDAESRTLVAP</sequence>
<proteinExistence type="predicted"/>
<accession>A0A1H4T1X9</accession>
<dbReference type="Proteomes" id="UP000198992">
    <property type="component" value="Unassembled WGS sequence"/>
</dbReference>
<reference evidence="1" key="1">
    <citation type="submission" date="2016-10" db="EMBL/GenBank/DDBJ databases">
        <authorList>
            <person name="de Groot N.N."/>
        </authorList>
    </citation>
    <scope>NUCLEOTIDE SEQUENCE [LARGE SCALE GENOMIC DNA]</scope>
    <source>
        <strain evidence="1">MT12</strain>
    </source>
</reference>
<dbReference type="AlphaFoldDB" id="A0A1H4T1X9"/>
<dbReference type="RefSeq" id="WP_143046634.1">
    <property type="nucleotide sequence ID" value="NZ_FNTH01000001.1"/>
</dbReference>